<feature type="compositionally biased region" description="Basic residues" evidence="1">
    <location>
        <begin position="35"/>
        <end position="44"/>
    </location>
</feature>
<dbReference type="SUPFAM" id="SSF57756">
    <property type="entry name" value="Retrovirus zinc finger-like domains"/>
    <property type="match status" value="1"/>
</dbReference>
<feature type="region of interest" description="Disordered" evidence="1">
    <location>
        <begin position="1"/>
        <end position="74"/>
    </location>
</feature>
<organism evidence="2">
    <name type="scientific">Populus alba</name>
    <name type="common">White poplar</name>
    <dbReference type="NCBI Taxonomy" id="43335"/>
    <lineage>
        <taxon>Eukaryota</taxon>
        <taxon>Viridiplantae</taxon>
        <taxon>Streptophyta</taxon>
        <taxon>Embryophyta</taxon>
        <taxon>Tracheophyta</taxon>
        <taxon>Spermatophyta</taxon>
        <taxon>Magnoliopsida</taxon>
        <taxon>eudicotyledons</taxon>
        <taxon>Gunneridae</taxon>
        <taxon>Pentapetalae</taxon>
        <taxon>rosids</taxon>
        <taxon>fabids</taxon>
        <taxon>Malpighiales</taxon>
        <taxon>Salicaceae</taxon>
        <taxon>Saliceae</taxon>
        <taxon>Populus</taxon>
    </lineage>
</organism>
<dbReference type="Gene3D" id="4.10.60.10">
    <property type="entry name" value="Zinc finger, CCHC-type"/>
    <property type="match status" value="1"/>
</dbReference>
<accession>A0A4U5PL76</accession>
<feature type="compositionally biased region" description="Low complexity" evidence="1">
    <location>
        <begin position="25"/>
        <end position="34"/>
    </location>
</feature>
<proteinExistence type="predicted"/>
<gene>
    <name evidence="2" type="ORF">D5086_0000216490</name>
</gene>
<dbReference type="GO" id="GO:0003676">
    <property type="term" value="F:nucleic acid binding"/>
    <property type="evidence" value="ECO:0007669"/>
    <property type="project" value="InterPro"/>
</dbReference>
<protein>
    <submittedName>
        <fullName evidence="2">Uncharacterized protein</fullName>
    </submittedName>
</protein>
<dbReference type="GO" id="GO:0008270">
    <property type="term" value="F:zinc ion binding"/>
    <property type="evidence" value="ECO:0007669"/>
    <property type="project" value="InterPro"/>
</dbReference>
<dbReference type="InterPro" id="IPR036875">
    <property type="entry name" value="Znf_CCHC_sf"/>
</dbReference>
<evidence type="ECO:0000313" key="2">
    <source>
        <dbReference type="EMBL" id="TKR97096.1"/>
    </source>
</evidence>
<sequence length="166" mass="18750">MAATTGFPVNHSSSSNVNRGFKPCNGNRNIGRGRFNQRTRHFHSKPMFSSMPHEPPYSNPRVLGPSPNQQSRSHSPSMMEICQLCNTEGHTALFCDASTYQKPKCHICGRLNHTTWFCFYNDKGPNYIGMHFAAAYPFQQSYPIQSPAMQHSLYRAPSPLQHYASP</sequence>
<name>A0A4U5PL76_POPAL</name>
<reference evidence="2" key="1">
    <citation type="submission" date="2018-10" db="EMBL/GenBank/DDBJ databases">
        <title>Population genomic analysis revealed the cold adaptation of white poplar.</title>
        <authorList>
            <person name="Liu Y.-J."/>
        </authorList>
    </citation>
    <scope>NUCLEOTIDE SEQUENCE [LARGE SCALE GENOMIC DNA]</scope>
    <source>
        <strain evidence="2">PAL-ZL1</strain>
    </source>
</reference>
<evidence type="ECO:0000256" key="1">
    <source>
        <dbReference type="SAM" id="MobiDB-lite"/>
    </source>
</evidence>
<comment type="caution">
    <text evidence="2">The sequence shown here is derived from an EMBL/GenBank/DDBJ whole genome shotgun (WGS) entry which is preliminary data.</text>
</comment>
<dbReference type="AlphaFoldDB" id="A0A4U5PL76"/>
<dbReference type="EMBL" id="RCHU01000731">
    <property type="protein sequence ID" value="TKR97096.1"/>
    <property type="molecule type" value="Genomic_DNA"/>
</dbReference>